<sequence length="60" mass="7184">MDLRQELILVLPVRALQNLWKQLSFPVPSFSHLVPVRFQQKHYFLGLISPPLRCMKRLFH</sequence>
<dbReference type="EMBL" id="GBRH01216532">
    <property type="protein sequence ID" value="JAD81363.1"/>
    <property type="molecule type" value="Transcribed_RNA"/>
</dbReference>
<protein>
    <submittedName>
        <fullName evidence="1">Uncharacterized protein</fullName>
    </submittedName>
</protein>
<name>A0A0A9D3U2_ARUDO</name>
<proteinExistence type="predicted"/>
<accession>A0A0A9D3U2</accession>
<evidence type="ECO:0000313" key="1">
    <source>
        <dbReference type="EMBL" id="JAD81363.1"/>
    </source>
</evidence>
<reference evidence="1" key="1">
    <citation type="submission" date="2014-09" db="EMBL/GenBank/DDBJ databases">
        <authorList>
            <person name="Magalhaes I.L.F."/>
            <person name="Oliveira U."/>
            <person name="Santos F.R."/>
            <person name="Vidigal T.H.D.A."/>
            <person name="Brescovit A.D."/>
            <person name="Santos A.J."/>
        </authorList>
    </citation>
    <scope>NUCLEOTIDE SEQUENCE</scope>
    <source>
        <tissue evidence="1">Shoot tissue taken approximately 20 cm above the soil surface</tissue>
    </source>
</reference>
<dbReference type="AlphaFoldDB" id="A0A0A9D3U2"/>
<organism evidence="1">
    <name type="scientific">Arundo donax</name>
    <name type="common">Giant reed</name>
    <name type="synonym">Donax arundinaceus</name>
    <dbReference type="NCBI Taxonomy" id="35708"/>
    <lineage>
        <taxon>Eukaryota</taxon>
        <taxon>Viridiplantae</taxon>
        <taxon>Streptophyta</taxon>
        <taxon>Embryophyta</taxon>
        <taxon>Tracheophyta</taxon>
        <taxon>Spermatophyta</taxon>
        <taxon>Magnoliopsida</taxon>
        <taxon>Liliopsida</taxon>
        <taxon>Poales</taxon>
        <taxon>Poaceae</taxon>
        <taxon>PACMAD clade</taxon>
        <taxon>Arundinoideae</taxon>
        <taxon>Arundineae</taxon>
        <taxon>Arundo</taxon>
    </lineage>
</organism>
<reference evidence="1" key="2">
    <citation type="journal article" date="2015" name="Data Brief">
        <title>Shoot transcriptome of the giant reed, Arundo donax.</title>
        <authorList>
            <person name="Barrero R.A."/>
            <person name="Guerrero F.D."/>
            <person name="Moolhuijzen P."/>
            <person name="Goolsby J.A."/>
            <person name="Tidwell J."/>
            <person name="Bellgard S.E."/>
            <person name="Bellgard M.I."/>
        </authorList>
    </citation>
    <scope>NUCLEOTIDE SEQUENCE</scope>
    <source>
        <tissue evidence="1">Shoot tissue taken approximately 20 cm above the soil surface</tissue>
    </source>
</reference>